<dbReference type="InterPro" id="IPR008250">
    <property type="entry name" value="ATPase_P-typ_transduc_dom_A_sf"/>
</dbReference>
<feature type="region of interest" description="Disordered" evidence="5">
    <location>
        <begin position="1064"/>
        <end position="1097"/>
    </location>
</feature>
<dbReference type="SUPFAM" id="SSF81653">
    <property type="entry name" value="Calcium ATPase, transduction domain A"/>
    <property type="match status" value="1"/>
</dbReference>
<dbReference type="Pfam" id="PF16209">
    <property type="entry name" value="PhoLip_ATPase_N"/>
    <property type="match status" value="1"/>
</dbReference>
<dbReference type="GO" id="GO:0005802">
    <property type="term" value="C:trans-Golgi network"/>
    <property type="evidence" value="ECO:0007669"/>
    <property type="project" value="TreeGrafter"/>
</dbReference>
<dbReference type="Gene3D" id="3.40.1110.10">
    <property type="entry name" value="Calcium-transporting ATPase, cytoplasmic domain N"/>
    <property type="match status" value="2"/>
</dbReference>
<protein>
    <submittedName>
        <fullName evidence="9">Phospholipid-transporting ATPase</fullName>
    </submittedName>
</protein>
<feature type="transmembrane region" description="Helical" evidence="6">
    <location>
        <begin position="651"/>
        <end position="671"/>
    </location>
</feature>
<sequence length="1268" mass="145671">MVDDEELRRLRFVLSKKVGRIKYFFSYTFYKIFSHFYNKKNKKRERFVNIHGRTSPKFFCDNKIRSTKYTVITFIPLFLFYQFADFLNLFYLCVSLLQVIPIFNTGYVFTFVAPLIFIIFVSLINEVVDDLKRFIKDLENNNEIYYTLLENGNFEKIYSKDIKVGDIILIKSKQRAPADCILLRNLNKNEEYTFKVEEKKFFGNIKLNKNSNVYNKINKSYYHFNKNIDNELIDDRYNESNNNLSETSNNLLFSENEKSLNGGKEKKYLLKDKSEKSGHKNDMNSASNETANYTYVKTDKIDGETDWKIKYPISIFQNLKKLKDFFTIDILFILEQPKNDIYKIEGSFVIFKYNPYGDFQKEENNNTLGLNDHQLMNYSFDMIRDGEIDLERGGRGGVTRGGEPGAPTYGEEEEEEEEEEDDDEEGDEDDDEDDDEEDDDDYEEDDHGEDERRNELELENLANDDEKNVHHKGYVNLAGKDTSYMYSNNKKEKKVNKDMVKFIDVEKGAVGEGVVAVGGAGSGGAVPNRNRGVIEKYNSSKNGGKSGGNYVGETSMCSVFNNEDNFNFYNVSYRKKLSYDNFILFNSVITSSDVLCLVIYTGSDTRVNMSTQISKIKRGMIDKKLNMITLFLFLILALFSMYMCSVKLNNLWYLNFIRFILLFSSVIPISLSVNLNIAKIYYTLVIQKDKEIETTIIKNSAIIENFGDVDYIFTDKTGTLTENVMVLKVIHIGLDVIHCENEKNNMLQGSMENKGKGNFNKHMLAYEMDDLNEDVDASSMYLGSNYSKNDRRNKTSGNKNGNYISFNYDMESGRNKNELSTLRQLSKTANPMDRINMLHHDEDNFDEENFDYDNFDYGNFNEHSTGSKSGFSQNSYRNMNMKSFKQNSLALSTNMSGGGLGQRRNELHKKNSVHMEKKKKVEQMVDEFLKYKSDPLDYYNDNVEDVEYLKKHRVFQTFLSFLICNNIRTLAKESSKEGAPNGGSANGGVSNGGASNGGTTNGGTTNGGASNGGASNGGASNGSGSGGAKGGSKEKDKEKKKKEQKEKDSQKNFYYILKVNRKSKKENKMKKEKHMNTTSTAFSYDKKNLESNSSEDSETFSHSDVSYQCSSPDELAFLKYATNCGFILRKKTASRIEIKYKNLVMEYDILLHIPFSSETKRMSIFVRNVKNRNIYFFIKGADNILIKKCHEKYKTFIYEESDHLSNLGLRVLVHGFLNIEEQFFHTFSNLYNKNKDVKGQLENILDYVEKNIKVLAITGVEDKLQEVS</sequence>
<dbReference type="EMBL" id="DF157106">
    <property type="protein sequence ID" value="GAB69063.1"/>
    <property type="molecule type" value="Genomic_DNA"/>
</dbReference>
<dbReference type="RefSeq" id="XP_004225010.1">
    <property type="nucleotide sequence ID" value="XM_004224962.1"/>
</dbReference>
<feature type="compositionally biased region" description="Acidic residues" evidence="5">
    <location>
        <begin position="410"/>
        <end position="448"/>
    </location>
</feature>
<evidence type="ECO:0000256" key="5">
    <source>
        <dbReference type="SAM" id="MobiDB-lite"/>
    </source>
</evidence>
<reference evidence="9 10" key="1">
    <citation type="journal article" date="2012" name="Nat. Genet.">
        <title>Plasmodium cynomolgi genome sequences provide insight into Plasmodium vivax and the monkey malaria clade.</title>
        <authorList>
            <person name="Tachibana S."/>
            <person name="Sullivan S.A."/>
            <person name="Kawai S."/>
            <person name="Nakamura S."/>
            <person name="Kim H.R."/>
            <person name="Goto N."/>
            <person name="Arisue N."/>
            <person name="Palacpac N.M.Q."/>
            <person name="Honma H."/>
            <person name="Yagi M."/>
            <person name="Tougan T."/>
            <person name="Katakai Y."/>
            <person name="Kaneko O."/>
            <person name="Mita T."/>
            <person name="Kita K."/>
            <person name="Yasutomi Y."/>
            <person name="Sutton P.L."/>
            <person name="Shakhbatyan R."/>
            <person name="Horii T."/>
            <person name="Yasunaga T."/>
            <person name="Barnwell J.W."/>
            <person name="Escalante A.A."/>
            <person name="Carlton J.M."/>
            <person name="Tanabe K."/>
        </authorList>
    </citation>
    <scope>NUCLEOTIDE SEQUENCE [LARGE SCALE GENOMIC DNA]</scope>
    <source>
        <strain evidence="9 10">B</strain>
    </source>
</reference>
<dbReference type="GO" id="GO:0005524">
    <property type="term" value="F:ATP binding"/>
    <property type="evidence" value="ECO:0007669"/>
    <property type="project" value="InterPro"/>
</dbReference>
<dbReference type="GO" id="GO:0006897">
    <property type="term" value="P:endocytosis"/>
    <property type="evidence" value="ECO:0007669"/>
    <property type="project" value="TreeGrafter"/>
</dbReference>
<feature type="compositionally biased region" description="Gly residues" evidence="5">
    <location>
        <begin position="395"/>
        <end position="404"/>
    </location>
</feature>
<feature type="compositionally biased region" description="Gly residues" evidence="5">
    <location>
        <begin position="980"/>
        <end position="1030"/>
    </location>
</feature>
<feature type="compositionally biased region" description="Basic and acidic residues" evidence="5">
    <location>
        <begin position="1031"/>
        <end position="1048"/>
    </location>
</feature>
<dbReference type="GO" id="GO:0016887">
    <property type="term" value="F:ATP hydrolysis activity"/>
    <property type="evidence" value="ECO:0007669"/>
    <property type="project" value="InterPro"/>
</dbReference>
<dbReference type="AlphaFoldDB" id="K6UN12"/>
<dbReference type="GeneID" id="14695445"/>
<dbReference type="GO" id="GO:0005886">
    <property type="term" value="C:plasma membrane"/>
    <property type="evidence" value="ECO:0007669"/>
    <property type="project" value="TreeGrafter"/>
</dbReference>
<accession>K6UN12</accession>
<organism evidence="9 10">
    <name type="scientific">Plasmodium cynomolgi (strain B)</name>
    <dbReference type="NCBI Taxonomy" id="1120755"/>
    <lineage>
        <taxon>Eukaryota</taxon>
        <taxon>Sar</taxon>
        <taxon>Alveolata</taxon>
        <taxon>Apicomplexa</taxon>
        <taxon>Aconoidasida</taxon>
        <taxon>Haemosporida</taxon>
        <taxon>Plasmodiidae</taxon>
        <taxon>Plasmodium</taxon>
        <taxon>Plasmodium (Plasmodium)</taxon>
    </lineage>
</organism>
<evidence type="ECO:0000256" key="4">
    <source>
        <dbReference type="ARBA" id="ARBA00023136"/>
    </source>
</evidence>
<gene>
    <name evidence="9" type="ORF">PCYB_144910</name>
</gene>
<evidence type="ECO:0000256" key="2">
    <source>
        <dbReference type="ARBA" id="ARBA00022692"/>
    </source>
</evidence>
<keyword evidence="3 6" id="KW-1133">Transmembrane helix</keyword>
<feature type="transmembrane region" description="Helical" evidence="6">
    <location>
        <begin position="625"/>
        <end position="644"/>
    </location>
</feature>
<evidence type="ECO:0000259" key="8">
    <source>
        <dbReference type="Pfam" id="PF16209"/>
    </source>
</evidence>
<dbReference type="NCBIfam" id="TIGR01494">
    <property type="entry name" value="ATPase_P-type"/>
    <property type="match status" value="1"/>
</dbReference>
<evidence type="ECO:0000259" key="7">
    <source>
        <dbReference type="Pfam" id="PF00122"/>
    </source>
</evidence>
<name>K6UN12_PLACD</name>
<dbReference type="PANTHER" id="PTHR24092">
    <property type="entry name" value="PROBABLE PHOSPHOLIPID-TRANSPORTING ATPASE"/>
    <property type="match status" value="1"/>
</dbReference>
<dbReference type="InterPro" id="IPR032631">
    <property type="entry name" value="P-type_ATPase_N"/>
</dbReference>
<feature type="region of interest" description="Disordered" evidence="5">
    <location>
        <begin position="391"/>
        <end position="454"/>
    </location>
</feature>
<keyword evidence="2 6" id="KW-0812">Transmembrane</keyword>
<dbReference type="InterPro" id="IPR023214">
    <property type="entry name" value="HAD_sf"/>
</dbReference>
<keyword evidence="10" id="KW-1185">Reference proteome</keyword>
<feature type="domain" description="P-type ATPase N-terminal" evidence="8">
    <location>
        <begin position="53"/>
        <end position="110"/>
    </location>
</feature>
<dbReference type="Gene3D" id="2.70.150.10">
    <property type="entry name" value="Calcium-transporting ATPase, cytoplasmic transduction domain A"/>
    <property type="match status" value="2"/>
</dbReference>
<dbReference type="PANTHER" id="PTHR24092:SF5">
    <property type="entry name" value="PHOSPHOLIPID-TRANSPORTING ATPASE"/>
    <property type="match status" value="1"/>
</dbReference>
<dbReference type="InterPro" id="IPR023298">
    <property type="entry name" value="ATPase_P-typ_TM_dom_sf"/>
</dbReference>
<feature type="transmembrane region" description="Helical" evidence="6">
    <location>
        <begin position="582"/>
        <end position="600"/>
    </location>
</feature>
<dbReference type="OrthoDB" id="377733at2759"/>
<dbReference type="Gene3D" id="3.40.50.1000">
    <property type="entry name" value="HAD superfamily/HAD-like"/>
    <property type="match status" value="1"/>
</dbReference>
<dbReference type="OMA" id="QRAPADC"/>
<dbReference type="InterPro" id="IPR001757">
    <property type="entry name" value="P_typ_ATPase"/>
</dbReference>
<evidence type="ECO:0000256" key="3">
    <source>
        <dbReference type="ARBA" id="ARBA00022989"/>
    </source>
</evidence>
<dbReference type="GO" id="GO:0006890">
    <property type="term" value="P:retrograde vesicle-mediated transport, Golgi to endoplasmic reticulum"/>
    <property type="evidence" value="ECO:0007669"/>
    <property type="project" value="TreeGrafter"/>
</dbReference>
<dbReference type="Pfam" id="PF00122">
    <property type="entry name" value="E1-E2_ATPase"/>
    <property type="match status" value="1"/>
</dbReference>
<dbReference type="KEGG" id="pcy:PCYB_144910"/>
<feature type="transmembrane region" description="Helical" evidence="6">
    <location>
        <begin position="106"/>
        <end position="128"/>
    </location>
</feature>
<dbReference type="PROSITE" id="PS00154">
    <property type="entry name" value="ATPASE_E1_E2"/>
    <property type="match status" value="1"/>
</dbReference>
<dbReference type="GO" id="GO:0005768">
    <property type="term" value="C:endosome"/>
    <property type="evidence" value="ECO:0007669"/>
    <property type="project" value="TreeGrafter"/>
</dbReference>
<dbReference type="InterPro" id="IPR018303">
    <property type="entry name" value="ATPase_P-typ_P_site"/>
</dbReference>
<feature type="compositionally biased region" description="Basic residues" evidence="5">
    <location>
        <begin position="1064"/>
        <end position="1073"/>
    </location>
</feature>
<evidence type="ECO:0000313" key="10">
    <source>
        <dbReference type="Proteomes" id="UP000006319"/>
    </source>
</evidence>
<evidence type="ECO:0000313" key="9">
    <source>
        <dbReference type="EMBL" id="GAB69063.1"/>
    </source>
</evidence>
<dbReference type="InterPro" id="IPR023299">
    <property type="entry name" value="ATPase_P-typ_cyto_dom_N"/>
</dbReference>
<dbReference type="Proteomes" id="UP000006319">
    <property type="component" value="Chromosome 14"/>
</dbReference>
<dbReference type="PhylomeDB" id="K6UN12"/>
<feature type="region of interest" description="Disordered" evidence="5">
    <location>
        <begin position="974"/>
        <end position="1048"/>
    </location>
</feature>
<dbReference type="GO" id="GO:0140326">
    <property type="term" value="F:ATPase-coupled intramembrane lipid transporter activity"/>
    <property type="evidence" value="ECO:0007669"/>
    <property type="project" value="TreeGrafter"/>
</dbReference>
<dbReference type="eggNOG" id="KOG0210">
    <property type="taxonomic scope" value="Eukaryota"/>
</dbReference>
<feature type="domain" description="P-type ATPase A" evidence="7">
    <location>
        <begin position="147"/>
        <end position="185"/>
    </location>
</feature>
<keyword evidence="4 6" id="KW-0472">Membrane</keyword>
<dbReference type="SUPFAM" id="SSF81665">
    <property type="entry name" value="Calcium ATPase, transmembrane domain M"/>
    <property type="match status" value="1"/>
</dbReference>
<evidence type="ECO:0000256" key="1">
    <source>
        <dbReference type="ARBA" id="ARBA00004370"/>
    </source>
</evidence>
<dbReference type="Gene3D" id="1.20.1110.10">
    <property type="entry name" value="Calcium-transporting ATPase, transmembrane domain"/>
    <property type="match status" value="1"/>
</dbReference>
<dbReference type="GO" id="GO:0045332">
    <property type="term" value="P:phospholipid translocation"/>
    <property type="evidence" value="ECO:0007669"/>
    <property type="project" value="TreeGrafter"/>
</dbReference>
<comment type="subcellular location">
    <subcellularLocation>
        <location evidence="1">Membrane</location>
    </subcellularLocation>
</comment>
<dbReference type="InterPro" id="IPR059000">
    <property type="entry name" value="ATPase_P-type_domA"/>
</dbReference>
<dbReference type="Pfam" id="PF13246">
    <property type="entry name" value="Cation_ATPase"/>
    <property type="match status" value="1"/>
</dbReference>
<dbReference type="SUPFAM" id="SSF81660">
    <property type="entry name" value="Metal cation-transporting ATPase, ATP-binding domain N"/>
    <property type="match status" value="1"/>
</dbReference>
<dbReference type="VEuPathDB" id="PlasmoDB:PCYB_144910"/>
<proteinExistence type="predicted"/>
<feature type="transmembrane region" description="Helical" evidence="6">
    <location>
        <begin position="71"/>
        <end position="100"/>
    </location>
</feature>
<evidence type="ECO:0000256" key="6">
    <source>
        <dbReference type="SAM" id="Phobius"/>
    </source>
</evidence>